<organism evidence="2 3">
    <name type="scientific">Haematococcus lacustris</name>
    <name type="common">Green alga</name>
    <name type="synonym">Haematococcus pluvialis</name>
    <dbReference type="NCBI Taxonomy" id="44745"/>
    <lineage>
        <taxon>Eukaryota</taxon>
        <taxon>Viridiplantae</taxon>
        <taxon>Chlorophyta</taxon>
        <taxon>core chlorophytes</taxon>
        <taxon>Chlorophyceae</taxon>
        <taxon>CS clade</taxon>
        <taxon>Chlamydomonadales</taxon>
        <taxon>Haematococcaceae</taxon>
        <taxon>Haematococcus</taxon>
    </lineage>
</organism>
<dbReference type="AlphaFoldDB" id="A0A699YZI8"/>
<name>A0A699YZI8_HAELA</name>
<protein>
    <submittedName>
        <fullName evidence="2">Uncharacterized protein</fullName>
    </submittedName>
</protein>
<accession>A0A699YZI8</accession>
<proteinExistence type="predicted"/>
<reference evidence="2 3" key="1">
    <citation type="submission" date="2020-02" db="EMBL/GenBank/DDBJ databases">
        <title>Draft genome sequence of Haematococcus lacustris strain NIES-144.</title>
        <authorList>
            <person name="Morimoto D."/>
            <person name="Nakagawa S."/>
            <person name="Yoshida T."/>
            <person name="Sawayama S."/>
        </authorList>
    </citation>
    <scope>NUCLEOTIDE SEQUENCE [LARGE SCALE GENOMIC DNA]</scope>
    <source>
        <strain evidence="2 3">NIES-144</strain>
    </source>
</reference>
<evidence type="ECO:0000313" key="2">
    <source>
        <dbReference type="EMBL" id="GFH15121.1"/>
    </source>
</evidence>
<comment type="caution">
    <text evidence="2">The sequence shown here is derived from an EMBL/GenBank/DDBJ whole genome shotgun (WGS) entry which is preliminary data.</text>
</comment>
<evidence type="ECO:0000313" key="3">
    <source>
        <dbReference type="Proteomes" id="UP000485058"/>
    </source>
</evidence>
<sequence>MCTRPIQSTDKAAGTLARTPVDYTWVRSKLASAFVGLKHATRRAMVTAKDVLHVTEARLKTNRPNCRPRIKLSGDRVQVTDVQLLQEEDGETGVPAMPAATPAPSDIMVAVESMDSVFMEQLNGFLWEVEERPDFPFNSFEESDSDALPTSVPSDFLSH</sequence>
<feature type="region of interest" description="Disordered" evidence="1">
    <location>
        <begin position="138"/>
        <end position="159"/>
    </location>
</feature>
<evidence type="ECO:0000256" key="1">
    <source>
        <dbReference type="SAM" id="MobiDB-lite"/>
    </source>
</evidence>
<dbReference type="EMBL" id="BLLF01000809">
    <property type="protein sequence ID" value="GFH15121.1"/>
    <property type="molecule type" value="Genomic_DNA"/>
</dbReference>
<keyword evidence="3" id="KW-1185">Reference proteome</keyword>
<dbReference type="Proteomes" id="UP000485058">
    <property type="component" value="Unassembled WGS sequence"/>
</dbReference>
<gene>
    <name evidence="2" type="ORF">HaLaN_11289</name>
</gene>